<feature type="transmembrane region" description="Helical" evidence="5">
    <location>
        <begin position="175"/>
        <end position="193"/>
    </location>
</feature>
<evidence type="ECO:0000256" key="3">
    <source>
        <dbReference type="ARBA" id="ARBA00022989"/>
    </source>
</evidence>
<sequence length="245" mass="26929">MKQEFDPRVKLLAATAISTVGVLSASPVLSLVNFLVGLVMCSIFKVNLLKIIRKMKRFLGVCLALIVIQSLFDRSGSAILLIGKITILTDVGMYRGINYLFRVLIILISGMIISTSSMKATIQGFVQLGLPYEFGFMVGLGIRFLPLLTEEIRNTYVSMALRGIDVNRLPIAKRLAMIGSLFIPIVYATLLRGKALAESAQSRGFVIGGKRSTFEKLKFGKHDYIGAATITLVFAMLLVSERLVF</sequence>
<comment type="caution">
    <text evidence="6">The sequence shown here is derived from an EMBL/GenBank/DDBJ whole genome shotgun (WGS) entry which is preliminary data.</text>
</comment>
<evidence type="ECO:0000256" key="4">
    <source>
        <dbReference type="ARBA" id="ARBA00023136"/>
    </source>
</evidence>
<keyword evidence="3 5" id="KW-1133">Transmembrane helix</keyword>
<reference evidence="6 7" key="1">
    <citation type="submission" date="2021-05" db="EMBL/GenBank/DDBJ databases">
        <title>Fusibacter ferrireducens sp. nov., an anaerobic, sulfur- and Fe-reducing bacterium isolated from the mangrove sediment.</title>
        <authorList>
            <person name="Qiu D."/>
        </authorList>
    </citation>
    <scope>NUCLEOTIDE SEQUENCE [LARGE SCALE GENOMIC DNA]</scope>
    <source>
        <strain evidence="6 7">DSM 12116</strain>
    </source>
</reference>
<dbReference type="Pfam" id="PF02361">
    <property type="entry name" value="CbiQ"/>
    <property type="match status" value="1"/>
</dbReference>
<evidence type="ECO:0000256" key="2">
    <source>
        <dbReference type="ARBA" id="ARBA00022692"/>
    </source>
</evidence>
<name>A0ABS5PP01_9FIRM</name>
<dbReference type="PANTHER" id="PTHR33514">
    <property type="entry name" value="PROTEIN ABCI12, CHLOROPLASTIC"/>
    <property type="match status" value="1"/>
</dbReference>
<evidence type="ECO:0000256" key="1">
    <source>
        <dbReference type="ARBA" id="ARBA00004141"/>
    </source>
</evidence>
<proteinExistence type="predicted"/>
<evidence type="ECO:0000256" key="5">
    <source>
        <dbReference type="SAM" id="Phobius"/>
    </source>
</evidence>
<feature type="transmembrane region" description="Helical" evidence="5">
    <location>
        <begin position="130"/>
        <end position="149"/>
    </location>
</feature>
<gene>
    <name evidence="6" type="ORF">KHM83_09415</name>
</gene>
<feature type="transmembrane region" description="Helical" evidence="5">
    <location>
        <begin position="99"/>
        <end position="118"/>
    </location>
</feature>
<keyword evidence="2 5" id="KW-0812">Transmembrane</keyword>
<dbReference type="CDD" id="cd16914">
    <property type="entry name" value="EcfT"/>
    <property type="match status" value="1"/>
</dbReference>
<feature type="transmembrane region" description="Helical" evidence="5">
    <location>
        <begin position="224"/>
        <end position="244"/>
    </location>
</feature>
<evidence type="ECO:0000313" key="7">
    <source>
        <dbReference type="Proteomes" id="UP000746471"/>
    </source>
</evidence>
<dbReference type="EMBL" id="JAHBCL010000014">
    <property type="protein sequence ID" value="MBS7526895.1"/>
    <property type="molecule type" value="Genomic_DNA"/>
</dbReference>
<dbReference type="InterPro" id="IPR003339">
    <property type="entry name" value="ABC/ECF_trnsptr_transmembrane"/>
</dbReference>
<keyword evidence="7" id="KW-1185">Reference proteome</keyword>
<feature type="transmembrane region" description="Helical" evidence="5">
    <location>
        <begin position="20"/>
        <end position="46"/>
    </location>
</feature>
<accession>A0ABS5PP01</accession>
<organism evidence="6 7">
    <name type="scientific">Fusibacter paucivorans</name>
    <dbReference type="NCBI Taxonomy" id="76009"/>
    <lineage>
        <taxon>Bacteria</taxon>
        <taxon>Bacillati</taxon>
        <taxon>Bacillota</taxon>
        <taxon>Clostridia</taxon>
        <taxon>Eubacteriales</taxon>
        <taxon>Eubacteriales Family XII. Incertae Sedis</taxon>
        <taxon>Fusibacter</taxon>
    </lineage>
</organism>
<comment type="subcellular location">
    <subcellularLocation>
        <location evidence="1">Membrane</location>
        <topology evidence="1">Multi-pass membrane protein</topology>
    </subcellularLocation>
</comment>
<dbReference type="RefSeq" id="WP_213236756.1">
    <property type="nucleotide sequence ID" value="NZ_JAHBCL010000014.1"/>
</dbReference>
<dbReference type="Proteomes" id="UP000746471">
    <property type="component" value="Unassembled WGS sequence"/>
</dbReference>
<keyword evidence="4 5" id="KW-0472">Membrane</keyword>
<protein>
    <submittedName>
        <fullName evidence="6">Energy-coupling factor transporter transmembrane protein EcfT</fullName>
    </submittedName>
</protein>
<evidence type="ECO:0000313" key="6">
    <source>
        <dbReference type="EMBL" id="MBS7526895.1"/>
    </source>
</evidence>
<dbReference type="PANTHER" id="PTHR33514:SF13">
    <property type="entry name" value="PROTEIN ABCI12, CHLOROPLASTIC"/>
    <property type="match status" value="1"/>
</dbReference>